<dbReference type="EMBL" id="NKUF01000027">
    <property type="protein sequence ID" value="PYD62646.1"/>
    <property type="molecule type" value="Genomic_DNA"/>
</dbReference>
<comment type="caution">
    <text evidence="1">The sequence shown here is derived from an EMBL/GenBank/DDBJ whole genome shotgun (WGS) entry which is preliminary data.</text>
</comment>
<organism evidence="1 2">
    <name type="scientific">Gluconacetobacter entanii</name>
    <dbReference type="NCBI Taxonomy" id="108528"/>
    <lineage>
        <taxon>Bacteria</taxon>
        <taxon>Pseudomonadati</taxon>
        <taxon>Pseudomonadota</taxon>
        <taxon>Alphaproteobacteria</taxon>
        <taxon>Acetobacterales</taxon>
        <taxon>Acetobacteraceae</taxon>
        <taxon>Gluconacetobacter</taxon>
    </lineage>
</organism>
<dbReference type="OrthoDB" id="8403777at2"/>
<reference evidence="1 2" key="1">
    <citation type="submission" date="2017-07" db="EMBL/GenBank/DDBJ databases">
        <title>A draft genome sequence of Gluconacetobacter entanii LTH 4560.</title>
        <authorList>
            <person name="Skraban J."/>
            <person name="Cleenwerck I."/>
            <person name="Vandamme P."/>
            <person name="Trcek J."/>
        </authorList>
    </citation>
    <scope>NUCLEOTIDE SEQUENCE [LARGE SCALE GENOMIC DNA]</scope>
    <source>
        <strain evidence="1 2">LTH 4560</strain>
    </source>
</reference>
<proteinExistence type="predicted"/>
<protein>
    <recommendedName>
        <fullName evidence="3">DUF4297 domain-containing protein</fullName>
    </recommendedName>
</protein>
<dbReference type="Proteomes" id="UP000248301">
    <property type="component" value="Unassembled WGS sequence"/>
</dbReference>
<evidence type="ECO:0000313" key="1">
    <source>
        <dbReference type="EMBL" id="PYD62646.1"/>
    </source>
</evidence>
<dbReference type="NCBIfam" id="NF042945">
    <property type="entry name" value="DUF4297_antiphage"/>
    <property type="match status" value="1"/>
</dbReference>
<evidence type="ECO:0000313" key="2">
    <source>
        <dbReference type="Proteomes" id="UP000248301"/>
    </source>
</evidence>
<name>A0A318PWE2_9PROT</name>
<evidence type="ECO:0008006" key="3">
    <source>
        <dbReference type="Google" id="ProtNLM"/>
    </source>
</evidence>
<sequence length="419" mass="47249">MRTRGPRGRSPQGVMVSDRSAVSTISGYFYQFDRSILSILELCGANDTVAIECIEDIDVHTATETTAVQCKYYEKSEYNHSVIKPAIMFMLTHYKAGLTAGRPAIHYQLSGHFASGQDKLVLPFDIGFLKTNFLTTTSKDKTVKKHEELGVSDAELEEFLKLLSIDVNAAKFDDQFQAIIGGLVKQFVCSPFAAEFFYYNSALRVIKELAIEPDEALRVTTKTAFIKRIDTSSYLFDEWFIAKLGTAKYYRGLRNEFFAAGVNVSPVDRLFIIHPAGDTYSRNVVKTLLKTISRKYSKLSKRDAKPFSPYVLLVGINDSELAGLKQELHNEDVRFVDGYDFKGAQFDAGSISRPASADAGPLLRLFCNLAEARQTFLSFQRSREIYEFYRSEPVEDFGDGAISHTRFQIPKYEDINKII</sequence>
<dbReference type="AlphaFoldDB" id="A0A318PWE2"/>
<accession>A0A318PWE2</accession>
<gene>
    <name evidence="1" type="ORF">CFR72_11500</name>
</gene>